<evidence type="ECO:0000313" key="2">
    <source>
        <dbReference type="EMBL" id="GMQ34817.1"/>
    </source>
</evidence>
<evidence type="ECO:0000256" key="1">
    <source>
        <dbReference type="SAM" id="Phobius"/>
    </source>
</evidence>
<name>A0ABQ6Q3Q4_9BACT</name>
<evidence type="ECO:0000313" key="3">
    <source>
        <dbReference type="Proteomes" id="UP001307705"/>
    </source>
</evidence>
<dbReference type="Proteomes" id="UP001307705">
    <property type="component" value="Unassembled WGS sequence"/>
</dbReference>
<feature type="transmembrane region" description="Helical" evidence="1">
    <location>
        <begin position="90"/>
        <end position="108"/>
    </location>
</feature>
<gene>
    <name evidence="2" type="ORF">Ataiwa_30900</name>
</gene>
<accession>A0ABQ6Q3Q4</accession>
<protein>
    <recommendedName>
        <fullName evidence="4">SdpI/YhfL protein family protein</fullName>
    </recommendedName>
</protein>
<dbReference type="RefSeq" id="WP_338229636.1">
    <property type="nucleotide sequence ID" value="NZ_BTPE01000011.1"/>
</dbReference>
<dbReference type="EMBL" id="BTPE01000011">
    <property type="protein sequence ID" value="GMQ34817.1"/>
    <property type="molecule type" value="Genomic_DNA"/>
</dbReference>
<reference evidence="2 3" key="1">
    <citation type="submission" date="2023-08" db="EMBL/GenBank/DDBJ databases">
        <title>Draft genome sequence of Algoriphagus taiwanensis.</title>
        <authorList>
            <person name="Takatani N."/>
            <person name="Hosokawa M."/>
            <person name="Sawabe T."/>
        </authorList>
    </citation>
    <scope>NUCLEOTIDE SEQUENCE [LARGE SCALE GENOMIC DNA]</scope>
    <source>
        <strain evidence="2 3">JCM 19755</strain>
    </source>
</reference>
<dbReference type="Pfam" id="PF13630">
    <property type="entry name" value="SdpI"/>
    <property type="match status" value="1"/>
</dbReference>
<organism evidence="2 3">
    <name type="scientific">Algoriphagus taiwanensis</name>
    <dbReference type="NCBI Taxonomy" id="1445656"/>
    <lineage>
        <taxon>Bacteria</taxon>
        <taxon>Pseudomonadati</taxon>
        <taxon>Bacteroidota</taxon>
        <taxon>Cytophagia</taxon>
        <taxon>Cytophagales</taxon>
        <taxon>Cyclobacteriaceae</taxon>
        <taxon>Algoriphagus</taxon>
    </lineage>
</organism>
<keyword evidence="1" id="KW-0812">Transmembrane</keyword>
<sequence length="121" mass="13665">MISLQFESSLFWIPLTTGLIFLLVGGMMKNYPPEEINGLYGFRTRRSMQSQEAWNFAQTKGADQMILAGKIGLLLRLLGLFIPSTGKWDLFLGLIWVFAASGGMIYSVERALIQKFEKPNK</sequence>
<keyword evidence="1" id="KW-1133">Transmembrane helix</keyword>
<proteinExistence type="predicted"/>
<dbReference type="InterPro" id="IPR025962">
    <property type="entry name" value="SdpI/YhfL"/>
</dbReference>
<keyword evidence="3" id="KW-1185">Reference proteome</keyword>
<comment type="caution">
    <text evidence="2">The sequence shown here is derived from an EMBL/GenBank/DDBJ whole genome shotgun (WGS) entry which is preliminary data.</text>
</comment>
<feature type="transmembrane region" description="Helical" evidence="1">
    <location>
        <begin position="6"/>
        <end position="24"/>
    </location>
</feature>
<feature type="transmembrane region" description="Helical" evidence="1">
    <location>
        <begin position="65"/>
        <end position="84"/>
    </location>
</feature>
<keyword evidence="1" id="KW-0472">Membrane</keyword>
<evidence type="ECO:0008006" key="4">
    <source>
        <dbReference type="Google" id="ProtNLM"/>
    </source>
</evidence>